<gene>
    <name evidence="4" type="primary">imuB</name>
    <name evidence="4" type="ORF">KBTEX_00383</name>
</gene>
<organism evidence="4">
    <name type="scientific">uncultured organism</name>
    <dbReference type="NCBI Taxonomy" id="155900"/>
    <lineage>
        <taxon>unclassified sequences</taxon>
        <taxon>environmental samples</taxon>
    </lineage>
</organism>
<evidence type="ECO:0000259" key="2">
    <source>
        <dbReference type="Pfam" id="PF00817"/>
    </source>
</evidence>
<evidence type="ECO:0000313" key="4">
    <source>
        <dbReference type="EMBL" id="QEA04080.1"/>
    </source>
</evidence>
<proteinExistence type="predicted"/>
<dbReference type="Pfam" id="PF00817">
    <property type="entry name" value="IMS"/>
    <property type="match status" value="1"/>
</dbReference>
<dbReference type="AlphaFoldDB" id="A0A5B8R635"/>
<dbReference type="CDD" id="cd03468">
    <property type="entry name" value="PolY_like"/>
    <property type="match status" value="1"/>
</dbReference>
<evidence type="ECO:0000256" key="1">
    <source>
        <dbReference type="ARBA" id="ARBA00022763"/>
    </source>
</evidence>
<dbReference type="SUPFAM" id="SSF56672">
    <property type="entry name" value="DNA/RNA polymerases"/>
    <property type="match status" value="1"/>
</dbReference>
<accession>A0A5B8R635</accession>
<evidence type="ECO:0000259" key="3">
    <source>
        <dbReference type="Pfam" id="PF11799"/>
    </source>
</evidence>
<dbReference type="InterPro" id="IPR043502">
    <property type="entry name" value="DNA/RNA_pol_sf"/>
</dbReference>
<dbReference type="PANTHER" id="PTHR35369:SF2">
    <property type="entry name" value="BLR3025 PROTEIN"/>
    <property type="match status" value="1"/>
</dbReference>
<dbReference type="GO" id="GO:0006281">
    <property type="term" value="P:DNA repair"/>
    <property type="evidence" value="ECO:0007669"/>
    <property type="project" value="InterPro"/>
</dbReference>
<name>A0A5B8R635_9ZZZZ</name>
<dbReference type="EMBL" id="MN079079">
    <property type="protein sequence ID" value="QEA04080.1"/>
    <property type="molecule type" value="Genomic_DNA"/>
</dbReference>
<protein>
    <submittedName>
        <fullName evidence="4">Protein ImuB</fullName>
    </submittedName>
</protein>
<dbReference type="InterPro" id="IPR001126">
    <property type="entry name" value="UmuC"/>
</dbReference>
<dbReference type="GO" id="GO:0003684">
    <property type="term" value="F:damaged DNA binding"/>
    <property type="evidence" value="ECO:0007669"/>
    <property type="project" value="InterPro"/>
</dbReference>
<dbReference type="InterPro" id="IPR017961">
    <property type="entry name" value="DNA_pol_Y-fam_little_finger"/>
</dbReference>
<feature type="domain" description="UmuC" evidence="2">
    <location>
        <begin position="28"/>
        <end position="146"/>
    </location>
</feature>
<keyword evidence="1" id="KW-0227">DNA damage</keyword>
<sequence>MTLWLCLRVPELALEVFQRAGGDDDARVVAEGGTVSAANRPARRAGVAPGQRVSAARALVPRLLCHERDPAAEARALRQLAAWSLQFTPVVSPQRPDALLLEIGGSLRYFGGLERLRTTIADGVAGLGYRPLTSLAPTPTAAWLLARAGDTTAATTQTESDAALTQLPVAVLALEQPRHHEELTGLGCETLGDVLALPRDGLARRFGHTLLRQLDRAHGRHADPRHPWQPPPRYRAEITLPRESGDRELIARGLERLLGELCGYLSGLGRGVQRLELRLHHVPRGASTARVGLLAPSRDAAHLLTLARERLERLALSGPVQSLTLLAGDLQPLAPESPALLPGAREETPWHGLVERLSTRLGEETVNGLHTRSEHRPERAWHYVAPGRGGGTPAPNPARPLWLLDPPRALTVSAETPAWHGPLTLHDGPERIESGWWDGQDVARDYYVASNPGGERLWVYRERGHARGWFLHGLFA</sequence>
<dbReference type="InterPro" id="IPR050356">
    <property type="entry name" value="SulA_CellDiv_inhibitor"/>
</dbReference>
<feature type="domain" description="DNA polymerase Y-family little finger" evidence="3">
    <location>
        <begin position="236"/>
        <end position="334"/>
    </location>
</feature>
<dbReference type="Pfam" id="PF11799">
    <property type="entry name" value="IMS_C"/>
    <property type="match status" value="1"/>
</dbReference>
<dbReference type="PANTHER" id="PTHR35369">
    <property type="entry name" value="BLR3025 PROTEIN-RELATED"/>
    <property type="match status" value="1"/>
</dbReference>
<reference evidence="4" key="1">
    <citation type="submission" date="2019-06" db="EMBL/GenBank/DDBJ databases">
        <authorList>
            <person name="Murdoch R.W."/>
            <person name="Fathepure B."/>
        </authorList>
    </citation>
    <scope>NUCLEOTIDE SEQUENCE</scope>
</reference>